<feature type="compositionally biased region" description="Acidic residues" evidence="1">
    <location>
        <begin position="519"/>
        <end position="528"/>
    </location>
</feature>
<feature type="region of interest" description="Disordered" evidence="1">
    <location>
        <begin position="519"/>
        <end position="540"/>
    </location>
</feature>
<dbReference type="STRING" id="490622.A0A395N7J2"/>
<comment type="caution">
    <text evidence="3">The sequence shown here is derived from an EMBL/GenBank/DDBJ whole genome shotgun (WGS) entry which is preliminary data.</text>
</comment>
<dbReference type="AlphaFoldDB" id="A0A395N7J2"/>
<evidence type="ECO:0000313" key="4">
    <source>
        <dbReference type="Proteomes" id="UP000266272"/>
    </source>
</evidence>
<dbReference type="EMBL" id="PXOA01000993">
    <property type="protein sequence ID" value="RFU72088.1"/>
    <property type="molecule type" value="Genomic_DNA"/>
</dbReference>
<dbReference type="PROSITE" id="PS50011">
    <property type="entry name" value="PROTEIN_KINASE_DOM"/>
    <property type="match status" value="1"/>
</dbReference>
<dbReference type="CDD" id="cd00180">
    <property type="entry name" value="PKc"/>
    <property type="match status" value="1"/>
</dbReference>
<evidence type="ECO:0000259" key="2">
    <source>
        <dbReference type="PROSITE" id="PS50011"/>
    </source>
</evidence>
<proteinExistence type="predicted"/>
<organism evidence="3 4">
    <name type="scientific">Trichoderma arundinaceum</name>
    <dbReference type="NCBI Taxonomy" id="490622"/>
    <lineage>
        <taxon>Eukaryota</taxon>
        <taxon>Fungi</taxon>
        <taxon>Dikarya</taxon>
        <taxon>Ascomycota</taxon>
        <taxon>Pezizomycotina</taxon>
        <taxon>Sordariomycetes</taxon>
        <taxon>Hypocreomycetidae</taxon>
        <taxon>Hypocreales</taxon>
        <taxon>Hypocreaceae</taxon>
        <taxon>Trichoderma</taxon>
    </lineage>
</organism>
<dbReference type="Pfam" id="PF00069">
    <property type="entry name" value="Pkinase"/>
    <property type="match status" value="1"/>
</dbReference>
<dbReference type="Proteomes" id="UP000266272">
    <property type="component" value="Unassembled WGS sequence"/>
</dbReference>
<protein>
    <recommendedName>
        <fullName evidence="2">Protein kinase domain-containing protein</fullName>
    </recommendedName>
</protein>
<dbReference type="Gene3D" id="1.10.510.10">
    <property type="entry name" value="Transferase(Phosphotransferase) domain 1"/>
    <property type="match status" value="1"/>
</dbReference>
<dbReference type="InterPro" id="IPR011009">
    <property type="entry name" value="Kinase-like_dom_sf"/>
</dbReference>
<accession>A0A395N7J2</accession>
<reference evidence="3 4" key="1">
    <citation type="journal article" date="2018" name="PLoS Pathog.">
        <title>Evolution of structural diversity of trichothecenes, a family of toxins produced by plant pathogenic and entomopathogenic fungi.</title>
        <authorList>
            <person name="Proctor R.H."/>
            <person name="McCormick S.P."/>
            <person name="Kim H.S."/>
            <person name="Cardoza R.E."/>
            <person name="Stanley A.M."/>
            <person name="Lindo L."/>
            <person name="Kelly A."/>
            <person name="Brown D.W."/>
            <person name="Lee T."/>
            <person name="Vaughan M.M."/>
            <person name="Alexander N.J."/>
            <person name="Busman M."/>
            <person name="Gutierrez S."/>
        </authorList>
    </citation>
    <scope>NUCLEOTIDE SEQUENCE [LARGE SCALE GENOMIC DNA]</scope>
    <source>
        <strain evidence="3 4">IBT 40837</strain>
    </source>
</reference>
<dbReference type="GO" id="GO:0004674">
    <property type="term" value="F:protein serine/threonine kinase activity"/>
    <property type="evidence" value="ECO:0007669"/>
    <property type="project" value="TreeGrafter"/>
</dbReference>
<dbReference type="PANTHER" id="PTHR44167:SF24">
    <property type="entry name" value="SERINE_THREONINE-PROTEIN KINASE CHK2"/>
    <property type="match status" value="1"/>
</dbReference>
<dbReference type="InterPro" id="IPR000719">
    <property type="entry name" value="Prot_kinase_dom"/>
</dbReference>
<evidence type="ECO:0000256" key="1">
    <source>
        <dbReference type="SAM" id="MobiDB-lite"/>
    </source>
</evidence>
<dbReference type="OrthoDB" id="4062651at2759"/>
<gene>
    <name evidence="3" type="ORF">TARUN_10177</name>
</gene>
<keyword evidence="4" id="KW-1185">Reference proteome</keyword>
<sequence>MVYSCPSTLQSEGFSDLELVGSGPHGRVYSAHDGRMDYRIAVKKIEIRQNVCQRRIREDIAAVKKAKHRNIAPIFYAIVRPHSALIVMPLKQGDLRSIMPIHYDMNDKTSVFYSLTIQMLSVLTYLQEEGICHQAIKPSNILVDTQQQGYGFYLTDFDLTSNTNDGEIRTVAYFYKAPETYMPIFPVTTKQDVWSLFVTLAVACGQISEVEMCRKSSGYAGQAIEEAGARMSKLRSMAQRNPTLRAPASAVFHQLRPKETIGTGTIEFPEVSPEYFGLYGSGRLERDIAIPLGPNANVQNLTGPLGLPPLATFSVVFPHSVASLPPPSSLNLNIMDRFMLEQAASTRNAIPRASASSSYALTHQPQYEQARHGQQVESSQASYRCMHSCCHILRPVHVEPVRQPQYSLFGNSHHRSFNSVAPGLYSANPPVTLLEESFDIWGVPDAGAMGHIYDTNTNNKVFGSYSFGLQGTGYIRPYPIACDSQGWQMNRVGDLQDFVGMPPPLSPVDLNSPVTIATEDEDEDDDAELVPRSPPAFHMF</sequence>
<feature type="domain" description="Protein kinase" evidence="2">
    <location>
        <begin position="14"/>
        <end position="256"/>
    </location>
</feature>
<dbReference type="GO" id="GO:0005634">
    <property type="term" value="C:nucleus"/>
    <property type="evidence" value="ECO:0007669"/>
    <property type="project" value="TreeGrafter"/>
</dbReference>
<name>A0A395N7J2_TRIAR</name>
<dbReference type="PANTHER" id="PTHR44167">
    <property type="entry name" value="OVARIAN-SPECIFIC SERINE/THREONINE-PROTEIN KINASE LOK-RELATED"/>
    <property type="match status" value="1"/>
</dbReference>
<dbReference type="GO" id="GO:0005524">
    <property type="term" value="F:ATP binding"/>
    <property type="evidence" value="ECO:0007669"/>
    <property type="project" value="InterPro"/>
</dbReference>
<dbReference type="GO" id="GO:0044773">
    <property type="term" value="P:mitotic DNA damage checkpoint signaling"/>
    <property type="evidence" value="ECO:0007669"/>
    <property type="project" value="TreeGrafter"/>
</dbReference>
<evidence type="ECO:0000313" key="3">
    <source>
        <dbReference type="EMBL" id="RFU72088.1"/>
    </source>
</evidence>
<dbReference type="SUPFAM" id="SSF56112">
    <property type="entry name" value="Protein kinase-like (PK-like)"/>
    <property type="match status" value="1"/>
</dbReference>